<dbReference type="Gene3D" id="1.10.150.130">
    <property type="match status" value="1"/>
</dbReference>
<keyword evidence="3" id="KW-0233">DNA recombination</keyword>
<dbReference type="Proteomes" id="UP000250347">
    <property type="component" value="Unassembled WGS sequence"/>
</dbReference>
<dbReference type="Gene3D" id="1.10.443.10">
    <property type="entry name" value="Intergrase catalytic core"/>
    <property type="match status" value="1"/>
</dbReference>
<evidence type="ECO:0000259" key="6">
    <source>
        <dbReference type="PROSITE" id="PS51900"/>
    </source>
</evidence>
<sequence length="445" mass="48944">MASVQKRVWDSGKVTYRVRWELPDRTEAGKSFTTRKAAKAYATKVEERIQRGIEFDPKAGAITFREAAKDWLATRSDLKASTLDGYRYALAPKAERRGDMRQLGIDAVFGGYPLNAIKRDDVQQWVNRMIDAGKKASTVRHAYWIVRMVLEQAVIDNRVPGNPADHVKLPTEDGNPGIVDDPNLFLSAAQVAALVAATPWPYNVYMHTAAWSGLRAAELCGLQIGDVDMPDAPALGALRVERTVRVISGKLATLPPKTKGSRRRVPLTAETTALLRDYLAEHPNAADPSAPLFPSMTLTMPRPSGVKAPKDERTAAERQAHALARLTVTEAQARLVLDWSTPLLHGAFYKAVYRPAVLRANRHAGRAVIPPALTFHALRHSYASLCVAAGIPTHKVSRFMGHSKPSTTETIYMHLFADDYADEMAALGGLARPHLGATNVVRLRR</sequence>
<dbReference type="RefSeq" id="WP_112709332.1">
    <property type="nucleotide sequence ID" value="NZ_QMEU01000050.1"/>
</dbReference>
<dbReference type="AlphaFoldDB" id="A0A329KES6"/>
<keyword evidence="2 4" id="KW-0238">DNA-binding</keyword>
<dbReference type="InterPro" id="IPR010998">
    <property type="entry name" value="Integrase_recombinase_N"/>
</dbReference>
<dbReference type="InterPro" id="IPR013762">
    <property type="entry name" value="Integrase-like_cat_sf"/>
</dbReference>
<dbReference type="PROSITE" id="PS51898">
    <property type="entry name" value="TYR_RECOMBINASE"/>
    <property type="match status" value="1"/>
</dbReference>
<dbReference type="Pfam" id="PF00589">
    <property type="entry name" value="Phage_integrase"/>
    <property type="match status" value="1"/>
</dbReference>
<evidence type="ECO:0000259" key="5">
    <source>
        <dbReference type="PROSITE" id="PS51898"/>
    </source>
</evidence>
<gene>
    <name evidence="7" type="ORF">DQP58_16235</name>
</gene>
<dbReference type="PROSITE" id="PS51900">
    <property type="entry name" value="CB"/>
    <property type="match status" value="1"/>
</dbReference>
<comment type="caution">
    <text evidence="7">The sequence shown here is derived from an EMBL/GenBank/DDBJ whole genome shotgun (WGS) entry which is preliminary data.</text>
</comment>
<dbReference type="EMBL" id="QMEU01000050">
    <property type="protein sequence ID" value="RAU93500.1"/>
    <property type="molecule type" value="Genomic_DNA"/>
</dbReference>
<feature type="domain" description="Tyr recombinase" evidence="5">
    <location>
        <begin position="181"/>
        <end position="425"/>
    </location>
</feature>
<dbReference type="InterPro" id="IPR002104">
    <property type="entry name" value="Integrase_catalytic"/>
</dbReference>
<evidence type="ECO:0000256" key="2">
    <source>
        <dbReference type="ARBA" id="ARBA00023125"/>
    </source>
</evidence>
<comment type="similarity">
    <text evidence="1">Belongs to the 'phage' integrase family.</text>
</comment>
<dbReference type="GO" id="GO:0015074">
    <property type="term" value="P:DNA integration"/>
    <property type="evidence" value="ECO:0007669"/>
    <property type="project" value="InterPro"/>
</dbReference>
<reference evidence="7 8" key="1">
    <citation type="submission" date="2018-06" db="EMBL/GenBank/DDBJ databases">
        <title>NTM in soil in Japan.</title>
        <authorList>
            <person name="Ohya K."/>
        </authorList>
    </citation>
    <scope>NUCLEOTIDE SEQUENCE [LARGE SCALE GENOMIC DNA]</scope>
    <source>
        <strain evidence="7 8">GF76</strain>
    </source>
</reference>
<evidence type="ECO:0000256" key="4">
    <source>
        <dbReference type="PROSITE-ProRule" id="PRU01248"/>
    </source>
</evidence>
<accession>A0A329KES6</accession>
<dbReference type="CDD" id="cd01189">
    <property type="entry name" value="INT_ICEBs1_C_like"/>
    <property type="match status" value="1"/>
</dbReference>
<proteinExistence type="inferred from homology"/>
<dbReference type="PANTHER" id="PTHR30349">
    <property type="entry name" value="PHAGE INTEGRASE-RELATED"/>
    <property type="match status" value="1"/>
</dbReference>
<organism evidence="7 8">
    <name type="scientific">Mycobacterium colombiense</name>
    <dbReference type="NCBI Taxonomy" id="339268"/>
    <lineage>
        <taxon>Bacteria</taxon>
        <taxon>Bacillati</taxon>
        <taxon>Actinomycetota</taxon>
        <taxon>Actinomycetes</taxon>
        <taxon>Mycobacteriales</taxon>
        <taxon>Mycobacteriaceae</taxon>
        <taxon>Mycobacterium</taxon>
        <taxon>Mycobacterium avium complex (MAC)</taxon>
    </lineage>
</organism>
<evidence type="ECO:0000313" key="7">
    <source>
        <dbReference type="EMBL" id="RAU93500.1"/>
    </source>
</evidence>
<feature type="domain" description="Core-binding (CB)" evidence="6">
    <location>
        <begin position="62"/>
        <end position="154"/>
    </location>
</feature>
<dbReference type="InterPro" id="IPR044068">
    <property type="entry name" value="CB"/>
</dbReference>
<dbReference type="PANTHER" id="PTHR30349:SF64">
    <property type="entry name" value="PROPHAGE INTEGRASE INTD-RELATED"/>
    <property type="match status" value="1"/>
</dbReference>
<dbReference type="InterPro" id="IPR011010">
    <property type="entry name" value="DNA_brk_join_enz"/>
</dbReference>
<dbReference type="GO" id="GO:0006310">
    <property type="term" value="P:DNA recombination"/>
    <property type="evidence" value="ECO:0007669"/>
    <property type="project" value="UniProtKB-KW"/>
</dbReference>
<name>A0A329KES6_9MYCO</name>
<protein>
    <submittedName>
        <fullName evidence="7">Site-specific integrase</fullName>
    </submittedName>
</protein>
<dbReference type="GO" id="GO:0003677">
    <property type="term" value="F:DNA binding"/>
    <property type="evidence" value="ECO:0007669"/>
    <property type="project" value="UniProtKB-UniRule"/>
</dbReference>
<dbReference type="SUPFAM" id="SSF56349">
    <property type="entry name" value="DNA breaking-rejoining enzymes"/>
    <property type="match status" value="1"/>
</dbReference>
<evidence type="ECO:0000256" key="1">
    <source>
        <dbReference type="ARBA" id="ARBA00008857"/>
    </source>
</evidence>
<evidence type="ECO:0000256" key="3">
    <source>
        <dbReference type="ARBA" id="ARBA00023172"/>
    </source>
</evidence>
<evidence type="ECO:0000313" key="8">
    <source>
        <dbReference type="Proteomes" id="UP000250347"/>
    </source>
</evidence>
<dbReference type="InterPro" id="IPR050090">
    <property type="entry name" value="Tyrosine_recombinase_XerCD"/>
</dbReference>